<accession>A0A1I2I463</accession>
<sequence>MKKTFNIIFALIFLMTWGCDKEKFADLNSNPSDLSAPELRYSVTKAVEQMYGNDYTNWFYSNFQYIYPWAQVTTVQGGNGPGLVEMGDFGTQNPYKELFPQTQDIRYSVEAMSEENKALHQAMVAITYPIQIQPSMTITDLTGSMVYSEAGLAPYTNPPLITPKFDAQEELFNTWLNELDLALEILTTAENQVVLGDQDVIYGGDYSKWAKYCNLLKLKIAVRLQGVNPTKANQIAEEVATSPAGYMDDLTDDFVYNRGVKYHGTGNGFWIGYASKNLVDFMVENQDPRVRFIFEKNGFNAEVVQAFIDAEKALPPYVEEYVEYDADGNFAGWKGAGEPWVRYHGVPLAPDATLDAANNIYFDQGNLYKISLDDKEKTYSATSLFSEKLVRTTYDYTYPTKPGGRVIQLKDNDPPLHVILGSAAETNLYLAEFKLLGANLPKSAQDYFNRGVELSILRADALAENNQMPYYNTDPVYLDPTKAEEASTKLKNGEVEHLLEQPAYDLGENGLEKVYIQQYINFANTPGDMWTLVRRSGIPKKGSDLLPWDELLSSGSELTVPRRFTINTLTEDDKNFENKKQAMEEQGFTTGTINPEVLNSERLWFDKSNPTYGAGPQ</sequence>
<name>A0A1I2I463_9BACT</name>
<dbReference type="RefSeq" id="WP_093920031.1">
    <property type="nucleotide sequence ID" value="NZ_FONW01000005.1"/>
</dbReference>
<dbReference type="InterPro" id="IPR011990">
    <property type="entry name" value="TPR-like_helical_dom_sf"/>
</dbReference>
<dbReference type="Gene3D" id="1.25.40.390">
    <property type="match status" value="2"/>
</dbReference>
<keyword evidence="2" id="KW-1185">Reference proteome</keyword>
<dbReference type="InterPro" id="IPR024302">
    <property type="entry name" value="SusD-like"/>
</dbReference>
<proteinExistence type="predicted"/>
<dbReference type="Pfam" id="PF12741">
    <property type="entry name" value="SusD-like"/>
    <property type="match status" value="1"/>
</dbReference>
<protein>
    <submittedName>
        <fullName evidence="1">Susd and RagB outer membrane lipoprotein</fullName>
    </submittedName>
</protein>
<dbReference type="Proteomes" id="UP000198964">
    <property type="component" value="Unassembled WGS sequence"/>
</dbReference>
<dbReference type="SUPFAM" id="SSF48452">
    <property type="entry name" value="TPR-like"/>
    <property type="match status" value="1"/>
</dbReference>
<evidence type="ECO:0000313" key="1">
    <source>
        <dbReference type="EMBL" id="SFF37229.1"/>
    </source>
</evidence>
<dbReference type="InterPro" id="IPR041662">
    <property type="entry name" value="SusD-like_2"/>
</dbReference>
<dbReference type="AlphaFoldDB" id="A0A1I2I463"/>
<organism evidence="1 2">
    <name type="scientific">Sunxiuqinia elliptica</name>
    <dbReference type="NCBI Taxonomy" id="655355"/>
    <lineage>
        <taxon>Bacteria</taxon>
        <taxon>Pseudomonadati</taxon>
        <taxon>Bacteroidota</taxon>
        <taxon>Bacteroidia</taxon>
        <taxon>Marinilabiliales</taxon>
        <taxon>Prolixibacteraceae</taxon>
        <taxon>Sunxiuqinia</taxon>
    </lineage>
</organism>
<gene>
    <name evidence="1" type="ORF">SAMN05216283_105121</name>
</gene>
<evidence type="ECO:0000313" key="2">
    <source>
        <dbReference type="Proteomes" id="UP000198964"/>
    </source>
</evidence>
<dbReference type="EMBL" id="FONW01000005">
    <property type="protein sequence ID" value="SFF37229.1"/>
    <property type="molecule type" value="Genomic_DNA"/>
</dbReference>
<keyword evidence="1" id="KW-0449">Lipoprotein</keyword>
<reference evidence="1 2" key="1">
    <citation type="submission" date="2016-10" db="EMBL/GenBank/DDBJ databases">
        <authorList>
            <person name="de Groot N.N."/>
        </authorList>
    </citation>
    <scope>NUCLEOTIDE SEQUENCE [LARGE SCALE GENOMIC DNA]</scope>
    <source>
        <strain evidence="1 2">CGMCC 1.9156</strain>
    </source>
</reference>
<dbReference type="Pfam" id="PF12771">
    <property type="entry name" value="SusD-like_2"/>
    <property type="match status" value="1"/>
</dbReference>
<dbReference type="STRING" id="655355.SAMN05216283_105121"/>